<gene>
    <name evidence="1" type="ORF">EYF80_032079</name>
</gene>
<accession>A0A4Z2GWP7</accession>
<organism evidence="1 2">
    <name type="scientific">Liparis tanakae</name>
    <name type="common">Tanaka's snailfish</name>
    <dbReference type="NCBI Taxonomy" id="230148"/>
    <lineage>
        <taxon>Eukaryota</taxon>
        <taxon>Metazoa</taxon>
        <taxon>Chordata</taxon>
        <taxon>Craniata</taxon>
        <taxon>Vertebrata</taxon>
        <taxon>Euteleostomi</taxon>
        <taxon>Actinopterygii</taxon>
        <taxon>Neopterygii</taxon>
        <taxon>Teleostei</taxon>
        <taxon>Neoteleostei</taxon>
        <taxon>Acanthomorphata</taxon>
        <taxon>Eupercaria</taxon>
        <taxon>Perciformes</taxon>
        <taxon>Cottioidei</taxon>
        <taxon>Cottales</taxon>
        <taxon>Liparidae</taxon>
        <taxon>Liparis</taxon>
    </lineage>
</organism>
<comment type="caution">
    <text evidence="1">The sequence shown here is derived from an EMBL/GenBank/DDBJ whole genome shotgun (WGS) entry which is preliminary data.</text>
</comment>
<evidence type="ECO:0000313" key="2">
    <source>
        <dbReference type="Proteomes" id="UP000314294"/>
    </source>
</evidence>
<dbReference type="Proteomes" id="UP000314294">
    <property type="component" value="Unassembled WGS sequence"/>
</dbReference>
<dbReference type="AlphaFoldDB" id="A0A4Z2GWP7"/>
<protein>
    <submittedName>
        <fullName evidence="1">Uncharacterized protein</fullName>
    </submittedName>
</protein>
<sequence length="197" mass="21664">MAFLCAVFISKKTLAQRDEGERWPSSPHSPGSYSRCISAFSPPMFDLVRAVTFVVAVKCGASSSKKITIFHPTGLRDYLDPLGPVMSELLPPPTPVQLAKHEPAEPQRLLLHPLHPTITATCSPRVLQWDVCSGSIPIALIDGCKQRGKNVIFARGSGRRCGRGPESGRRFSPLLCGFRRAPRERLHPQRQETAGEN</sequence>
<dbReference type="EMBL" id="SRLO01000398">
    <property type="protein sequence ID" value="TNN57711.1"/>
    <property type="molecule type" value="Genomic_DNA"/>
</dbReference>
<name>A0A4Z2GWP7_9TELE</name>
<reference evidence="1 2" key="1">
    <citation type="submission" date="2019-03" db="EMBL/GenBank/DDBJ databases">
        <title>First draft genome of Liparis tanakae, snailfish: a comprehensive survey of snailfish specific genes.</title>
        <authorList>
            <person name="Kim W."/>
            <person name="Song I."/>
            <person name="Jeong J.-H."/>
            <person name="Kim D."/>
            <person name="Kim S."/>
            <person name="Ryu S."/>
            <person name="Song J.Y."/>
            <person name="Lee S.K."/>
        </authorList>
    </citation>
    <scope>NUCLEOTIDE SEQUENCE [LARGE SCALE GENOMIC DNA]</scope>
    <source>
        <tissue evidence="1">Muscle</tissue>
    </source>
</reference>
<proteinExistence type="predicted"/>
<keyword evidence="2" id="KW-1185">Reference proteome</keyword>
<evidence type="ECO:0000313" key="1">
    <source>
        <dbReference type="EMBL" id="TNN57711.1"/>
    </source>
</evidence>